<keyword evidence="1" id="KW-0479">Metal-binding</keyword>
<dbReference type="PROSITE" id="PS51083">
    <property type="entry name" value="ZF_HIT"/>
    <property type="match status" value="1"/>
</dbReference>
<dbReference type="Gene3D" id="3.30.60.190">
    <property type="match status" value="1"/>
</dbReference>
<dbReference type="Proteomes" id="UP000827284">
    <property type="component" value="Unassembled WGS sequence"/>
</dbReference>
<dbReference type="OrthoDB" id="18412at2759"/>
<evidence type="ECO:0000259" key="5">
    <source>
        <dbReference type="PROSITE" id="PS51083"/>
    </source>
</evidence>
<accession>A0A9P3HH55</accession>
<evidence type="ECO:0000256" key="4">
    <source>
        <dbReference type="PROSITE-ProRule" id="PRU00453"/>
    </source>
</evidence>
<dbReference type="InterPro" id="IPR051639">
    <property type="entry name" value="BCD1"/>
</dbReference>
<evidence type="ECO:0000313" key="7">
    <source>
        <dbReference type="Proteomes" id="UP000827284"/>
    </source>
</evidence>
<evidence type="ECO:0000256" key="2">
    <source>
        <dbReference type="ARBA" id="ARBA00022771"/>
    </source>
</evidence>
<dbReference type="PANTHER" id="PTHR13483">
    <property type="entry name" value="BOX C_D SNORNA PROTEIN 1-RELATED"/>
    <property type="match status" value="1"/>
</dbReference>
<dbReference type="AlphaFoldDB" id="A0A9P3HH55"/>
<comment type="caution">
    <text evidence="6">The sequence shown here is derived from an EMBL/GenBank/DDBJ whole genome shotgun (WGS) entry which is preliminary data.</text>
</comment>
<dbReference type="PANTHER" id="PTHR13483:SF11">
    <property type="entry name" value="ZINC FINGER HIT DOMAIN-CONTAINING PROTEIN 3"/>
    <property type="match status" value="1"/>
</dbReference>
<dbReference type="GO" id="GO:0000492">
    <property type="term" value="P:box C/D snoRNP assembly"/>
    <property type="evidence" value="ECO:0007669"/>
    <property type="project" value="TreeGrafter"/>
</dbReference>
<keyword evidence="3" id="KW-0862">Zinc</keyword>
<evidence type="ECO:0000313" key="6">
    <source>
        <dbReference type="EMBL" id="GJJ76232.1"/>
    </source>
</evidence>
<dbReference type="InterPro" id="IPR007529">
    <property type="entry name" value="Znf_HIT"/>
</dbReference>
<keyword evidence="2 4" id="KW-0863">Zinc-finger</keyword>
<dbReference type="GO" id="GO:0048254">
    <property type="term" value="P:snoRNA localization"/>
    <property type="evidence" value="ECO:0007669"/>
    <property type="project" value="TreeGrafter"/>
</dbReference>
<dbReference type="Pfam" id="PF04438">
    <property type="entry name" value="zf-HIT"/>
    <property type="match status" value="1"/>
</dbReference>
<dbReference type="SUPFAM" id="SSF144232">
    <property type="entry name" value="HIT/MYND zinc finger-like"/>
    <property type="match status" value="1"/>
</dbReference>
<keyword evidence="7" id="KW-1185">Reference proteome</keyword>
<dbReference type="GO" id="GO:0070761">
    <property type="term" value="C:pre-snoRNP complex"/>
    <property type="evidence" value="ECO:0007669"/>
    <property type="project" value="TreeGrafter"/>
</dbReference>
<dbReference type="EMBL" id="BQFW01000012">
    <property type="protein sequence ID" value="GJJ76232.1"/>
    <property type="molecule type" value="Genomic_DNA"/>
</dbReference>
<dbReference type="GO" id="GO:0000463">
    <property type="term" value="P:maturation of LSU-rRNA from tricistronic rRNA transcript (SSU-rRNA, 5.8S rRNA, LSU-rRNA)"/>
    <property type="evidence" value="ECO:0007669"/>
    <property type="project" value="TreeGrafter"/>
</dbReference>
<proteinExistence type="predicted"/>
<evidence type="ECO:0000256" key="3">
    <source>
        <dbReference type="ARBA" id="ARBA00022833"/>
    </source>
</evidence>
<dbReference type="CDD" id="cd23024">
    <property type="entry name" value="zf-HIT_ZNHIT2-3"/>
    <property type="match status" value="1"/>
</dbReference>
<reference evidence="6" key="2">
    <citation type="journal article" date="2022" name="Microbiol. Resour. Announc.">
        <title>Whole-Genome Sequence of Entomortierella parvispora E1425, a Mucoromycotan Fungus Associated with Burkholderiaceae-Related Endosymbiotic Bacteria.</title>
        <authorList>
            <person name="Herlambang A."/>
            <person name="Guo Y."/>
            <person name="Takashima Y."/>
            <person name="Narisawa K."/>
            <person name="Ohta H."/>
            <person name="Nishizawa T."/>
        </authorList>
    </citation>
    <scope>NUCLEOTIDE SEQUENCE</scope>
    <source>
        <strain evidence="6">E1425</strain>
    </source>
</reference>
<sequence length="156" mass="17701">MDKTKKICGVCNTNQSKYKCPTCTLPYCSLVCYKTHKEQPCVKPEPIPEPETIPVPPVEPKPDYLKEESVAMLNDEQLGRISKSASIQEMLKDERLRRLIKMIDTSENPEYLLDKSRKEDQRFMEFSEEILAIVGRAPGDTGVQQALEALGMPARN</sequence>
<protein>
    <submittedName>
        <fullName evidence="6">Zinc finger HIT domain-containing protein 3</fullName>
    </submittedName>
</protein>
<dbReference type="GO" id="GO:0008270">
    <property type="term" value="F:zinc ion binding"/>
    <property type="evidence" value="ECO:0007669"/>
    <property type="project" value="UniProtKB-UniRule"/>
</dbReference>
<feature type="domain" description="HIT-type" evidence="5">
    <location>
        <begin position="8"/>
        <end position="41"/>
    </location>
</feature>
<evidence type="ECO:0000256" key="1">
    <source>
        <dbReference type="ARBA" id="ARBA00022723"/>
    </source>
</evidence>
<gene>
    <name evidence="6" type="ORF">EMPS_08591</name>
</gene>
<organism evidence="6 7">
    <name type="scientific">Entomortierella parvispora</name>
    <dbReference type="NCBI Taxonomy" id="205924"/>
    <lineage>
        <taxon>Eukaryota</taxon>
        <taxon>Fungi</taxon>
        <taxon>Fungi incertae sedis</taxon>
        <taxon>Mucoromycota</taxon>
        <taxon>Mortierellomycotina</taxon>
        <taxon>Mortierellomycetes</taxon>
        <taxon>Mortierellales</taxon>
        <taxon>Mortierellaceae</taxon>
        <taxon>Entomortierella</taxon>
    </lineage>
</organism>
<name>A0A9P3HH55_9FUNG</name>
<reference evidence="6" key="1">
    <citation type="submission" date="2021-11" db="EMBL/GenBank/DDBJ databases">
        <authorList>
            <person name="Herlambang A."/>
            <person name="Guo Y."/>
            <person name="Takashima Y."/>
            <person name="Nishizawa T."/>
        </authorList>
    </citation>
    <scope>NUCLEOTIDE SEQUENCE</scope>
    <source>
        <strain evidence="6">E1425</strain>
    </source>
</reference>
<dbReference type="GO" id="GO:0005634">
    <property type="term" value="C:nucleus"/>
    <property type="evidence" value="ECO:0007669"/>
    <property type="project" value="TreeGrafter"/>
</dbReference>